<dbReference type="Proteomes" id="UP001497382">
    <property type="component" value="Unassembled WGS sequence"/>
</dbReference>
<name>A0AAV1ZLC1_9ARAC</name>
<feature type="compositionally biased region" description="Polar residues" evidence="1">
    <location>
        <begin position="8"/>
        <end position="20"/>
    </location>
</feature>
<feature type="region of interest" description="Disordered" evidence="1">
    <location>
        <begin position="1"/>
        <end position="20"/>
    </location>
</feature>
<evidence type="ECO:0000313" key="2">
    <source>
        <dbReference type="EMBL" id="CAL1272317.1"/>
    </source>
</evidence>
<proteinExistence type="predicted"/>
<evidence type="ECO:0000256" key="1">
    <source>
        <dbReference type="SAM" id="MobiDB-lite"/>
    </source>
</evidence>
<sequence>MESKRNSRSYNSQEFSGSLESKSKIREFFRNFRRSTNPDLFSEVKVPNIYSNMINISGKYTMKIKKYLQKTVLCFSQRENDETE</sequence>
<reference evidence="2 3" key="1">
    <citation type="submission" date="2024-04" db="EMBL/GenBank/DDBJ databases">
        <authorList>
            <person name="Rising A."/>
            <person name="Reimegard J."/>
            <person name="Sonavane S."/>
            <person name="Akerstrom W."/>
            <person name="Nylinder S."/>
            <person name="Hedman E."/>
            <person name="Kallberg Y."/>
        </authorList>
    </citation>
    <scope>NUCLEOTIDE SEQUENCE [LARGE SCALE GENOMIC DNA]</scope>
</reference>
<comment type="caution">
    <text evidence="2">The sequence shown here is derived from an EMBL/GenBank/DDBJ whole genome shotgun (WGS) entry which is preliminary data.</text>
</comment>
<dbReference type="EMBL" id="CAXIEN010000060">
    <property type="protein sequence ID" value="CAL1272317.1"/>
    <property type="molecule type" value="Genomic_DNA"/>
</dbReference>
<organism evidence="2 3">
    <name type="scientific">Larinioides sclopetarius</name>
    <dbReference type="NCBI Taxonomy" id="280406"/>
    <lineage>
        <taxon>Eukaryota</taxon>
        <taxon>Metazoa</taxon>
        <taxon>Ecdysozoa</taxon>
        <taxon>Arthropoda</taxon>
        <taxon>Chelicerata</taxon>
        <taxon>Arachnida</taxon>
        <taxon>Araneae</taxon>
        <taxon>Araneomorphae</taxon>
        <taxon>Entelegynae</taxon>
        <taxon>Araneoidea</taxon>
        <taxon>Araneidae</taxon>
        <taxon>Larinioides</taxon>
    </lineage>
</organism>
<accession>A0AAV1ZLC1</accession>
<dbReference type="AlphaFoldDB" id="A0AAV1ZLC1"/>
<evidence type="ECO:0000313" key="3">
    <source>
        <dbReference type="Proteomes" id="UP001497382"/>
    </source>
</evidence>
<gene>
    <name evidence="2" type="ORF">LARSCL_LOCUS6313</name>
</gene>
<protein>
    <submittedName>
        <fullName evidence="2">Uncharacterized protein</fullName>
    </submittedName>
</protein>
<keyword evidence="3" id="KW-1185">Reference proteome</keyword>